<name>A0A4P6YBK7_9FLAO</name>
<dbReference type="KEGG" id="fnk:E1750_17495"/>
<keyword evidence="2 6" id="KW-0378">Hydrolase</keyword>
<evidence type="ECO:0000256" key="4">
    <source>
        <dbReference type="PIRSR" id="PIRSR606710-1"/>
    </source>
</evidence>
<dbReference type="InterPro" id="IPR023296">
    <property type="entry name" value="Glyco_hydro_beta-prop_sf"/>
</dbReference>
<protein>
    <submittedName>
        <fullName evidence="9">Glycoside hydrolase family 43 protein</fullName>
    </submittedName>
</protein>
<dbReference type="InterPro" id="IPR013320">
    <property type="entry name" value="ConA-like_dom_sf"/>
</dbReference>
<keyword evidence="7" id="KW-0732">Signal</keyword>
<feature type="active site" description="Proton donor" evidence="4">
    <location>
        <position position="216"/>
    </location>
</feature>
<dbReference type="InterPro" id="IPR006710">
    <property type="entry name" value="Glyco_hydro_43"/>
</dbReference>
<evidence type="ECO:0000256" key="5">
    <source>
        <dbReference type="PIRSR" id="PIRSR606710-2"/>
    </source>
</evidence>
<feature type="site" description="Important for catalytic activity, responsible for pKa modulation of the active site Glu and correct orientation of both the proton donor and substrate" evidence="5">
    <location>
        <position position="153"/>
    </location>
</feature>
<dbReference type="SUPFAM" id="SSF75005">
    <property type="entry name" value="Arabinanase/levansucrase/invertase"/>
    <property type="match status" value="1"/>
</dbReference>
<dbReference type="EMBL" id="CP037933">
    <property type="protein sequence ID" value="QBN20506.1"/>
    <property type="molecule type" value="Genomic_DNA"/>
</dbReference>
<dbReference type="Pfam" id="PF17851">
    <property type="entry name" value="GH43_C2"/>
    <property type="match status" value="1"/>
</dbReference>
<reference evidence="10" key="1">
    <citation type="submission" date="2019-03" db="EMBL/GenBank/DDBJ databases">
        <title>Flavobacterium sp.</title>
        <authorList>
            <person name="Kim H."/>
        </authorList>
    </citation>
    <scope>NUCLEOTIDE SEQUENCE [LARGE SCALE GENOMIC DNA]</scope>
    <source>
        <strain evidence="10">GS13</strain>
    </source>
</reference>
<feature type="signal peptide" evidence="7">
    <location>
        <begin position="1"/>
        <end position="22"/>
    </location>
</feature>
<dbReference type="AlphaFoldDB" id="A0A4P6YBK7"/>
<keyword evidence="10" id="KW-1185">Reference proteome</keyword>
<evidence type="ECO:0000313" key="10">
    <source>
        <dbReference type="Proteomes" id="UP000291124"/>
    </source>
</evidence>
<evidence type="ECO:0000256" key="1">
    <source>
        <dbReference type="ARBA" id="ARBA00009865"/>
    </source>
</evidence>
<dbReference type="GO" id="GO:0004553">
    <property type="term" value="F:hydrolase activity, hydrolyzing O-glycosyl compounds"/>
    <property type="evidence" value="ECO:0007669"/>
    <property type="project" value="InterPro"/>
</dbReference>
<organism evidence="9 10">
    <name type="scientific">Flavobacterium nackdongense</name>
    <dbReference type="NCBI Taxonomy" id="2547394"/>
    <lineage>
        <taxon>Bacteria</taxon>
        <taxon>Pseudomonadati</taxon>
        <taxon>Bacteroidota</taxon>
        <taxon>Flavobacteriia</taxon>
        <taxon>Flavobacteriales</taxon>
        <taxon>Flavobacteriaceae</taxon>
        <taxon>Flavobacterium</taxon>
    </lineage>
</organism>
<dbReference type="Proteomes" id="UP000291124">
    <property type="component" value="Chromosome"/>
</dbReference>
<proteinExistence type="inferred from homology"/>
<gene>
    <name evidence="9" type="ORF">E1750_17495</name>
</gene>
<evidence type="ECO:0000256" key="7">
    <source>
        <dbReference type="SAM" id="SignalP"/>
    </source>
</evidence>
<accession>A0A4P6YBK7</accession>
<feature type="chain" id="PRO_5020600143" evidence="7">
    <location>
        <begin position="23"/>
        <end position="546"/>
    </location>
</feature>
<dbReference type="GO" id="GO:0005975">
    <property type="term" value="P:carbohydrate metabolic process"/>
    <property type="evidence" value="ECO:0007669"/>
    <property type="project" value="InterPro"/>
</dbReference>
<dbReference type="PANTHER" id="PTHR42812:SF12">
    <property type="entry name" value="BETA-XYLOSIDASE-RELATED"/>
    <property type="match status" value="1"/>
</dbReference>
<comment type="similarity">
    <text evidence="1 6">Belongs to the glycosyl hydrolase 43 family.</text>
</comment>
<feature type="domain" description="Beta-xylosidase C-terminal Concanavalin A-like" evidence="8">
    <location>
        <begin position="350"/>
        <end position="544"/>
    </location>
</feature>
<evidence type="ECO:0000256" key="2">
    <source>
        <dbReference type="ARBA" id="ARBA00022801"/>
    </source>
</evidence>
<dbReference type="InterPro" id="IPR041542">
    <property type="entry name" value="GH43_C2"/>
</dbReference>
<evidence type="ECO:0000313" key="9">
    <source>
        <dbReference type="EMBL" id="QBN20506.1"/>
    </source>
</evidence>
<dbReference type="Pfam" id="PF04616">
    <property type="entry name" value="Glyco_hydro_43"/>
    <property type="match status" value="1"/>
</dbReference>
<dbReference type="Gene3D" id="2.60.120.200">
    <property type="match status" value="1"/>
</dbReference>
<feature type="active site" description="Proton acceptor" evidence="4">
    <location>
        <position position="40"/>
    </location>
</feature>
<evidence type="ECO:0000259" key="8">
    <source>
        <dbReference type="Pfam" id="PF17851"/>
    </source>
</evidence>
<dbReference type="Gene3D" id="2.115.10.20">
    <property type="entry name" value="Glycosyl hydrolase domain, family 43"/>
    <property type="match status" value="1"/>
</dbReference>
<evidence type="ECO:0000256" key="6">
    <source>
        <dbReference type="RuleBase" id="RU361187"/>
    </source>
</evidence>
<sequence>MKMKKAIVKIIFSFLVSLVLQAQENPKFFQNPIIPGFHPDPSVTRVGEDYYLVNSSFNMFPGVPIFHSKDLVNWEQIGNVLDRPEQLMMKTPGNGGGIWAPTIRQHDGLFYVIVTCKQCINQCGCGDNFYVTATNPAGPWSNPIWVDKSYGIDPTIFWDDDGKSYYIGSTHDIGGPQEWNSQDRIYISEIDLKSGKIISTPKILTTGHAKNAKFAEGPHIYKIKNKYVLMISEGGTWNNHAITAFEADKITGPYVPLQVNPVLTHRHLGSNYPITTVGHADLVQTQNGDWWSVMLACRPIEGKYYLGRETFLTPVKFEGTTPIFNEGIGQVLLQDKRPDLPWTPFKRKFKDDFEENQLGFDWNFIRTPLSRWYTLHQGKLEISLRPEKITETKNNPSFIGRRLEYLKSVATTKMTFKTSKENEVAGLVSLQNENYQYQLVKTKNSIELIQVFNQDKKMQSIQKIISVPYNEKEVLLRIENEGMKLRFYFGSNENNMIQIGPDQDASVLTSNVAGGFIGAYVGMYASSNGKLSKNKAEFDWFEYRNR</sequence>
<evidence type="ECO:0000256" key="3">
    <source>
        <dbReference type="ARBA" id="ARBA00023295"/>
    </source>
</evidence>
<dbReference type="PANTHER" id="PTHR42812">
    <property type="entry name" value="BETA-XYLOSIDASE"/>
    <property type="match status" value="1"/>
</dbReference>
<dbReference type="OrthoDB" id="9801455at2"/>
<keyword evidence="3 6" id="KW-0326">Glycosidase</keyword>
<dbReference type="SUPFAM" id="SSF49899">
    <property type="entry name" value="Concanavalin A-like lectins/glucanases"/>
    <property type="match status" value="1"/>
</dbReference>
<dbReference type="CDD" id="cd18617">
    <property type="entry name" value="GH43_XynB-like"/>
    <property type="match status" value="1"/>
</dbReference>
<dbReference type="InterPro" id="IPR051795">
    <property type="entry name" value="Glycosyl_Hydrlase_43"/>
</dbReference>